<sequence length="113" mass="13165">MLHCTINLIHRVNAPQMYGMYLLRKEELQSTPGYLFQEIILYHVTTKSRAMESLKSGLDWRRTRRFKYGRGVSFSDDADYANYYAADYLPDEVNEIIYPSFIKKNGASDLGPE</sequence>
<dbReference type="SUPFAM" id="SSF56399">
    <property type="entry name" value="ADP-ribosylation"/>
    <property type="match status" value="1"/>
</dbReference>
<evidence type="ECO:0000313" key="1">
    <source>
        <dbReference type="EMBL" id="KAF0748862.1"/>
    </source>
</evidence>
<name>A0A6G0Y4D8_APHCR</name>
<gene>
    <name evidence="1" type="ORF">FWK35_00030012</name>
</gene>
<evidence type="ECO:0000313" key="2">
    <source>
        <dbReference type="Proteomes" id="UP000478052"/>
    </source>
</evidence>
<organism evidence="1 2">
    <name type="scientific">Aphis craccivora</name>
    <name type="common">Cowpea aphid</name>
    <dbReference type="NCBI Taxonomy" id="307492"/>
    <lineage>
        <taxon>Eukaryota</taxon>
        <taxon>Metazoa</taxon>
        <taxon>Ecdysozoa</taxon>
        <taxon>Arthropoda</taxon>
        <taxon>Hexapoda</taxon>
        <taxon>Insecta</taxon>
        <taxon>Pterygota</taxon>
        <taxon>Neoptera</taxon>
        <taxon>Paraneoptera</taxon>
        <taxon>Hemiptera</taxon>
        <taxon>Sternorrhyncha</taxon>
        <taxon>Aphidomorpha</taxon>
        <taxon>Aphidoidea</taxon>
        <taxon>Aphididae</taxon>
        <taxon>Aphidini</taxon>
        <taxon>Aphis</taxon>
        <taxon>Aphis</taxon>
    </lineage>
</organism>
<dbReference type="EMBL" id="VUJU01006320">
    <property type="protein sequence ID" value="KAF0748862.1"/>
    <property type="molecule type" value="Genomic_DNA"/>
</dbReference>
<keyword evidence="2" id="KW-1185">Reference proteome</keyword>
<reference evidence="1 2" key="1">
    <citation type="submission" date="2019-08" db="EMBL/GenBank/DDBJ databases">
        <title>Whole genome of Aphis craccivora.</title>
        <authorList>
            <person name="Voronova N.V."/>
            <person name="Shulinski R.S."/>
            <person name="Bandarenka Y.V."/>
            <person name="Zhorov D.G."/>
            <person name="Warner D."/>
        </authorList>
    </citation>
    <scope>NUCLEOTIDE SEQUENCE [LARGE SCALE GENOMIC DNA]</scope>
    <source>
        <strain evidence="1">180601</strain>
        <tissue evidence="1">Whole Body</tissue>
    </source>
</reference>
<accession>A0A6G0Y4D8</accession>
<protein>
    <submittedName>
        <fullName evidence="1">PARP catalytic domain-containing protein</fullName>
    </submittedName>
</protein>
<comment type="caution">
    <text evidence="1">The sequence shown here is derived from an EMBL/GenBank/DDBJ whole genome shotgun (WGS) entry which is preliminary data.</text>
</comment>
<dbReference type="OrthoDB" id="6133115at2759"/>
<dbReference type="Gene3D" id="3.90.228.10">
    <property type="match status" value="1"/>
</dbReference>
<dbReference type="Proteomes" id="UP000478052">
    <property type="component" value="Unassembled WGS sequence"/>
</dbReference>
<dbReference type="AlphaFoldDB" id="A0A6G0Y4D8"/>
<proteinExistence type="predicted"/>